<evidence type="ECO:0000256" key="1">
    <source>
        <dbReference type="SAM" id="MobiDB-lite"/>
    </source>
</evidence>
<gene>
    <name evidence="3 4" type="primary">Tex22</name>
</gene>
<reference evidence="3 4" key="1">
    <citation type="submission" date="2025-04" db="UniProtKB">
        <authorList>
            <consortium name="RefSeq"/>
        </authorList>
    </citation>
    <scope>IDENTIFICATION</scope>
</reference>
<dbReference type="RefSeq" id="XP_021035105.1">
    <property type="nucleotide sequence ID" value="XM_021179446.2"/>
</dbReference>
<proteinExistence type="predicted"/>
<evidence type="ECO:0000313" key="2">
    <source>
        <dbReference type="Proteomes" id="UP000515126"/>
    </source>
</evidence>
<feature type="compositionally biased region" description="Pro residues" evidence="1">
    <location>
        <begin position="107"/>
        <end position="118"/>
    </location>
</feature>
<sequence length="189" mass="21735">MDSWQQRPQRKTLQWQLAQEQRQQSPPQGLSVASSQPDTKSKPQDDLQTQDWVCEPQELRRTGSRWNISIDERRRLALQRMQERTDTARAPSRDPLGLHPEGQQTEPSPPTQSVPTPPLQACEPMADPLQDIAQVLAELMSEGIERDVLISQPLRSTEYSNAFQDFLAQDAPLWKDENFEVQTSRWPHS</sequence>
<accession>A0A6P5QX22</accession>
<feature type="compositionally biased region" description="Polar residues" evidence="1">
    <location>
        <begin position="25"/>
        <end position="38"/>
    </location>
</feature>
<feature type="compositionally biased region" description="Low complexity" evidence="1">
    <location>
        <begin position="14"/>
        <end position="24"/>
    </location>
</feature>
<dbReference type="GO" id="GO:0001669">
    <property type="term" value="C:acrosomal vesicle"/>
    <property type="evidence" value="ECO:0007669"/>
    <property type="project" value="Ensembl"/>
</dbReference>
<evidence type="ECO:0000313" key="4">
    <source>
        <dbReference type="RefSeq" id="XP_021035106.1"/>
    </source>
</evidence>
<organism evidence="2 3">
    <name type="scientific">Mus caroli</name>
    <name type="common">Ryukyu mouse</name>
    <name type="synonym">Ricefield mouse</name>
    <dbReference type="NCBI Taxonomy" id="10089"/>
    <lineage>
        <taxon>Eukaryota</taxon>
        <taxon>Metazoa</taxon>
        <taxon>Chordata</taxon>
        <taxon>Craniata</taxon>
        <taxon>Vertebrata</taxon>
        <taxon>Euteleostomi</taxon>
        <taxon>Mammalia</taxon>
        <taxon>Eutheria</taxon>
        <taxon>Euarchontoglires</taxon>
        <taxon>Glires</taxon>
        <taxon>Rodentia</taxon>
        <taxon>Myomorpha</taxon>
        <taxon>Muroidea</taxon>
        <taxon>Muridae</taxon>
        <taxon>Murinae</taxon>
        <taxon>Mus</taxon>
        <taxon>Mus</taxon>
    </lineage>
</organism>
<evidence type="ECO:0000313" key="3">
    <source>
        <dbReference type="RefSeq" id="XP_021035105.1"/>
    </source>
</evidence>
<dbReference type="Proteomes" id="UP000515126">
    <property type="component" value="Chromosome 12"/>
</dbReference>
<dbReference type="GeneID" id="110307178"/>
<feature type="region of interest" description="Disordered" evidence="1">
    <location>
        <begin position="1"/>
        <end position="58"/>
    </location>
</feature>
<dbReference type="KEGG" id="mcal:110307178"/>
<dbReference type="AlphaFoldDB" id="A0A6P5QX22"/>
<feature type="compositionally biased region" description="Polar residues" evidence="1">
    <location>
        <begin position="1"/>
        <end position="13"/>
    </location>
</feature>
<feature type="compositionally biased region" description="Basic and acidic residues" evidence="1">
    <location>
        <begin position="77"/>
        <end position="87"/>
    </location>
</feature>
<dbReference type="CTD" id="647310"/>
<name>A0A6P5QX22_MUSCR</name>
<protein>
    <submittedName>
        <fullName evidence="3 4">Testis-expressed protein 22</fullName>
    </submittedName>
</protein>
<keyword evidence="2" id="KW-1185">Reference proteome</keyword>
<dbReference type="RefSeq" id="XP_021035106.1">
    <property type="nucleotide sequence ID" value="XM_021179447.2"/>
</dbReference>
<feature type="region of interest" description="Disordered" evidence="1">
    <location>
        <begin position="77"/>
        <end position="124"/>
    </location>
</feature>